<dbReference type="PANTHER" id="PTHR43877:SF2">
    <property type="entry name" value="AMINOALKYLPHOSPHONATE N-ACETYLTRANSFERASE-RELATED"/>
    <property type="match status" value="1"/>
</dbReference>
<dbReference type="Pfam" id="PF00583">
    <property type="entry name" value="Acetyltransf_1"/>
    <property type="match status" value="1"/>
</dbReference>
<dbReference type="InterPro" id="IPR000182">
    <property type="entry name" value="GNAT_dom"/>
</dbReference>
<sequence>MTHEIRPFEQADVTRLYESFGQHGWHKPFRTFAGYLADQQHGARACFVAEVGGAIAGYCTLLWESPYVPFQTAGIPEIADLNVLPPCRQRGVGTALLDAAEHAAGERSPVVGLGVGLYADYGAAQRLYVRRGYLPDGRGVMYEYRAVAPGRSIPIDDDATLMMTLALR</sequence>
<dbReference type="SUPFAM" id="SSF55729">
    <property type="entry name" value="Acyl-CoA N-acyltransferases (Nat)"/>
    <property type="match status" value="1"/>
</dbReference>
<evidence type="ECO:0000259" key="3">
    <source>
        <dbReference type="PROSITE" id="PS51186"/>
    </source>
</evidence>
<dbReference type="GO" id="GO:0016746">
    <property type="term" value="F:acyltransferase activity"/>
    <property type="evidence" value="ECO:0007669"/>
    <property type="project" value="UniProtKB-KW"/>
</dbReference>
<dbReference type="CDD" id="cd04301">
    <property type="entry name" value="NAT_SF"/>
    <property type="match status" value="1"/>
</dbReference>
<dbReference type="InterPro" id="IPR016181">
    <property type="entry name" value="Acyl_CoA_acyltransferase"/>
</dbReference>
<comment type="caution">
    <text evidence="4">The sequence shown here is derived from an EMBL/GenBank/DDBJ whole genome shotgun (WGS) entry which is preliminary data.</text>
</comment>
<dbReference type="Gene3D" id="3.40.630.30">
    <property type="match status" value="1"/>
</dbReference>
<organism evidence="4 5">
    <name type="scientific">Flexivirga alba</name>
    <dbReference type="NCBI Taxonomy" id="702742"/>
    <lineage>
        <taxon>Bacteria</taxon>
        <taxon>Bacillati</taxon>
        <taxon>Actinomycetota</taxon>
        <taxon>Actinomycetes</taxon>
        <taxon>Micrococcales</taxon>
        <taxon>Dermacoccaceae</taxon>
        <taxon>Flexivirga</taxon>
    </lineage>
</organism>
<dbReference type="EC" id="2.3.1.-" evidence="4"/>
<dbReference type="PANTHER" id="PTHR43877">
    <property type="entry name" value="AMINOALKYLPHOSPHONATE N-ACETYLTRANSFERASE-RELATED-RELATED"/>
    <property type="match status" value="1"/>
</dbReference>
<evidence type="ECO:0000256" key="1">
    <source>
        <dbReference type="ARBA" id="ARBA00022679"/>
    </source>
</evidence>
<keyword evidence="2 4" id="KW-0012">Acyltransferase</keyword>
<evidence type="ECO:0000313" key="4">
    <source>
        <dbReference type="EMBL" id="MFC6707930.1"/>
    </source>
</evidence>
<keyword evidence="1 4" id="KW-0808">Transferase</keyword>
<evidence type="ECO:0000256" key="2">
    <source>
        <dbReference type="ARBA" id="ARBA00023315"/>
    </source>
</evidence>
<protein>
    <submittedName>
        <fullName evidence="4">GNAT family N-acetyltransferase</fullName>
        <ecNumber evidence="4">2.3.1.-</ecNumber>
    </submittedName>
</protein>
<dbReference type="RefSeq" id="WP_382404591.1">
    <property type="nucleotide sequence ID" value="NZ_JBHSWH010000001.1"/>
</dbReference>
<dbReference type="Proteomes" id="UP001596298">
    <property type="component" value="Unassembled WGS sequence"/>
</dbReference>
<gene>
    <name evidence="4" type="ORF">ACFQDH_22505</name>
</gene>
<evidence type="ECO:0000313" key="5">
    <source>
        <dbReference type="Proteomes" id="UP001596298"/>
    </source>
</evidence>
<feature type="domain" description="N-acetyltransferase" evidence="3">
    <location>
        <begin position="3"/>
        <end position="154"/>
    </location>
</feature>
<dbReference type="PROSITE" id="PS51186">
    <property type="entry name" value="GNAT"/>
    <property type="match status" value="1"/>
</dbReference>
<dbReference type="InterPro" id="IPR050832">
    <property type="entry name" value="Bact_Acetyltransf"/>
</dbReference>
<proteinExistence type="predicted"/>
<name>A0ABW2AMB0_9MICO</name>
<keyword evidence="5" id="KW-1185">Reference proteome</keyword>
<accession>A0ABW2AMB0</accession>
<dbReference type="EMBL" id="JBHSWH010000001">
    <property type="protein sequence ID" value="MFC6707930.1"/>
    <property type="molecule type" value="Genomic_DNA"/>
</dbReference>
<reference evidence="5" key="1">
    <citation type="journal article" date="2019" name="Int. J. Syst. Evol. Microbiol.">
        <title>The Global Catalogue of Microorganisms (GCM) 10K type strain sequencing project: providing services to taxonomists for standard genome sequencing and annotation.</title>
        <authorList>
            <consortium name="The Broad Institute Genomics Platform"/>
            <consortium name="The Broad Institute Genome Sequencing Center for Infectious Disease"/>
            <person name="Wu L."/>
            <person name="Ma J."/>
        </authorList>
    </citation>
    <scope>NUCLEOTIDE SEQUENCE [LARGE SCALE GENOMIC DNA]</scope>
    <source>
        <strain evidence="5">CCUG 58127</strain>
    </source>
</reference>